<dbReference type="Proteomes" id="UP001183607">
    <property type="component" value="Unassembled WGS sequence"/>
</dbReference>
<sequence length="112" mass="11636">MGTPAQLLLSALSKRPDLPASPVDRHRLADFRRPRPARPDLSAVSDPDAGLPGAASHGAQEPPLTSEPPLTDTAPLTSEPPLAEAVPLTSEPPFADPHPAETYAPGRPCVAV</sequence>
<dbReference type="RefSeq" id="WP_043256000.1">
    <property type="nucleotide sequence ID" value="NZ_JAVRER010000024.1"/>
</dbReference>
<name>A0ABD5E8P6_9ACTN</name>
<comment type="caution">
    <text evidence="2">The sequence shown here is derived from an EMBL/GenBank/DDBJ whole genome shotgun (WGS) entry which is preliminary data.</text>
</comment>
<feature type="region of interest" description="Disordered" evidence="1">
    <location>
        <begin position="1"/>
        <end position="112"/>
    </location>
</feature>
<evidence type="ECO:0000256" key="1">
    <source>
        <dbReference type="SAM" id="MobiDB-lite"/>
    </source>
</evidence>
<feature type="compositionally biased region" description="Basic and acidic residues" evidence="1">
    <location>
        <begin position="23"/>
        <end position="33"/>
    </location>
</feature>
<gene>
    <name evidence="2" type="ORF">RM574_16845</name>
</gene>
<evidence type="ECO:0000313" key="2">
    <source>
        <dbReference type="EMBL" id="MDT0417157.1"/>
    </source>
</evidence>
<protein>
    <submittedName>
        <fullName evidence="2">Uncharacterized protein</fullName>
    </submittedName>
</protein>
<evidence type="ECO:0000313" key="3">
    <source>
        <dbReference type="Proteomes" id="UP001183607"/>
    </source>
</evidence>
<dbReference type="AlphaFoldDB" id="A0ABD5E8P6"/>
<organism evidence="2 3">
    <name type="scientific">Streptomyces evansiae</name>
    <dbReference type="NCBI Taxonomy" id="3075535"/>
    <lineage>
        <taxon>Bacteria</taxon>
        <taxon>Bacillati</taxon>
        <taxon>Actinomycetota</taxon>
        <taxon>Actinomycetes</taxon>
        <taxon>Kitasatosporales</taxon>
        <taxon>Streptomycetaceae</taxon>
        <taxon>Streptomyces</taxon>
    </lineage>
</organism>
<proteinExistence type="predicted"/>
<dbReference type="EMBL" id="JAVRER010000024">
    <property type="protein sequence ID" value="MDT0417157.1"/>
    <property type="molecule type" value="Genomic_DNA"/>
</dbReference>
<accession>A0ABD5E8P6</accession>
<reference evidence="3" key="1">
    <citation type="submission" date="2023-07" db="EMBL/GenBank/DDBJ databases">
        <title>30 novel species of actinomycetes from the DSMZ collection.</title>
        <authorList>
            <person name="Nouioui I."/>
        </authorList>
    </citation>
    <scope>NUCLEOTIDE SEQUENCE [LARGE SCALE GENOMIC DNA]</scope>
    <source>
        <strain evidence="3">DSM 41982</strain>
    </source>
</reference>